<proteinExistence type="predicted"/>
<accession>B3TAK1</accession>
<evidence type="ECO:0000313" key="1">
    <source>
        <dbReference type="EMBL" id="ABZ09609.1"/>
    </source>
</evidence>
<name>B3TAK1_9ZZZZ</name>
<sequence>MRKARGREDGQFLSAHQCGAAVDGADAGLNELSGTASTVRVDGRTYDVSISLRNDVGASVARLAVAGENPPDEVLAHRQAEHVAEESHPSLAIDAARALEHLHDDHVIAGVEHLAVLGAAIGQPQADDLPECHGLGLVEEDQWSLHVRNSPVLLVRHSSSPLFRGLRGGCNLCNHVIHQFLDAFLEALFEPRAHQQASRLDIDHVLECGASGHGLLGCLLEGEDGFDHRILQRQRSVCVDRVECVLLEEELANHASDLKCELLVHRQRVRADQLHDLLQLRLDLQQRRYLSAHVGEIRGDVVSVPRVEGPRVEAVRSQPVYRGEMALPCELGVEAPEHLHDAKRSLADGLRDVTAGW</sequence>
<protein>
    <submittedName>
        <fullName evidence="1">Uncharacterized protein</fullName>
    </submittedName>
</protein>
<dbReference type="EMBL" id="EU016654">
    <property type="protein sequence ID" value="ABZ09609.1"/>
    <property type="molecule type" value="Genomic_DNA"/>
</dbReference>
<organism evidence="1">
    <name type="scientific">uncultured marine microorganism HF4000_APKG8D23</name>
    <dbReference type="NCBI Taxonomy" id="455554"/>
    <lineage>
        <taxon>unclassified sequences</taxon>
        <taxon>environmental samples</taxon>
    </lineage>
</organism>
<dbReference type="AlphaFoldDB" id="B3TAK1"/>
<gene>
    <name evidence="1" type="ORF">ALOHA_HF4000APKG8D23ctg1g28</name>
</gene>
<reference evidence="1" key="1">
    <citation type="journal article" date="2008" name="ISME J.">
        <title>Genomic patterns of recombination, clonal divergence and environment in marine microbial populations.</title>
        <authorList>
            <person name="Konstantinidis K.T."/>
            <person name="Delong E.F."/>
        </authorList>
    </citation>
    <scope>NUCLEOTIDE SEQUENCE</scope>
</reference>